<protein>
    <recommendedName>
        <fullName evidence="3">F-box domain-containing protein</fullName>
    </recommendedName>
</protein>
<gene>
    <name evidence="1" type="ORF">Hypma_000467</name>
</gene>
<reference evidence="1" key="1">
    <citation type="submission" date="2018-04" db="EMBL/GenBank/DDBJ databases">
        <title>Whole genome sequencing of Hypsizygus marmoreus.</title>
        <authorList>
            <person name="Choi I.-G."/>
            <person name="Min B."/>
            <person name="Kim J.-G."/>
            <person name="Kim S."/>
            <person name="Oh Y.-L."/>
            <person name="Kong W.-S."/>
            <person name="Park H."/>
            <person name="Jeong J."/>
            <person name="Song E.-S."/>
        </authorList>
    </citation>
    <scope>NUCLEOTIDE SEQUENCE [LARGE SCALE GENOMIC DNA]</scope>
    <source>
        <strain evidence="1">51987-8</strain>
    </source>
</reference>
<accession>A0A369J7T4</accession>
<sequence length="496" mass="57378">MAQDLARSIDIPDVDHSSIHSLSNEVLSLIFVEACYDDYLTRLDHQPRTCTALSIGLVCGSWRQIMLSGANDHCWASFIVSDADVIRQRNLIPLLMLYLERSGVKPLHVKAYLEHCHEDSPILPLIMEHSSRWERVTLAVPSWTSLIFEEARPLPRLVHVDFGFRDTRYLHIRLLCFSEAQNIRTLTLRNICKANLIIPESNQITQYTSERSSIAGSLRNADGMEDLEELEFLSPYDSDEQSAGYNIIHPSLRLIRLTQEANKDASPRYKSRDVLRQMIGGLTVPALQHLYIDLECWHTEPRALSAWNRKAVIWPHSEFLAFVQRSELRWTLEYLHLSNVNFTAQQLVDCLEALPGVRELDLDEPPGFESAVLVKWLTRYEALAEPWAAECTREPCPRAPRLDYLGIGGKLDVRDDDLVMMVESRMEHSEMAAKWDESSRERGEDEDVYTPELELMHVDFMFRYRVMDEEARVRLYALNQPDHPRFIRVSKDWDDS</sequence>
<keyword evidence="2" id="KW-1185">Reference proteome</keyword>
<dbReference type="EMBL" id="LUEZ02000106">
    <property type="protein sequence ID" value="RDB18131.1"/>
    <property type="molecule type" value="Genomic_DNA"/>
</dbReference>
<name>A0A369J7T4_HYPMA</name>
<evidence type="ECO:0000313" key="2">
    <source>
        <dbReference type="Proteomes" id="UP000076154"/>
    </source>
</evidence>
<organism evidence="1 2">
    <name type="scientific">Hypsizygus marmoreus</name>
    <name type="common">White beech mushroom</name>
    <name type="synonym">Agaricus marmoreus</name>
    <dbReference type="NCBI Taxonomy" id="39966"/>
    <lineage>
        <taxon>Eukaryota</taxon>
        <taxon>Fungi</taxon>
        <taxon>Dikarya</taxon>
        <taxon>Basidiomycota</taxon>
        <taxon>Agaricomycotina</taxon>
        <taxon>Agaricomycetes</taxon>
        <taxon>Agaricomycetidae</taxon>
        <taxon>Agaricales</taxon>
        <taxon>Tricholomatineae</taxon>
        <taxon>Lyophyllaceae</taxon>
        <taxon>Hypsizygus</taxon>
    </lineage>
</organism>
<dbReference type="OrthoDB" id="2835124at2759"/>
<comment type="caution">
    <text evidence="1">The sequence shown here is derived from an EMBL/GenBank/DDBJ whole genome shotgun (WGS) entry which is preliminary data.</text>
</comment>
<evidence type="ECO:0008006" key="3">
    <source>
        <dbReference type="Google" id="ProtNLM"/>
    </source>
</evidence>
<dbReference type="InParanoid" id="A0A369J7T4"/>
<proteinExistence type="predicted"/>
<dbReference type="AlphaFoldDB" id="A0A369J7T4"/>
<evidence type="ECO:0000313" key="1">
    <source>
        <dbReference type="EMBL" id="RDB18131.1"/>
    </source>
</evidence>
<dbReference type="Proteomes" id="UP000076154">
    <property type="component" value="Unassembled WGS sequence"/>
</dbReference>